<dbReference type="Gene3D" id="3.30.360.10">
    <property type="entry name" value="Dihydrodipicolinate Reductase, domain 2"/>
    <property type="match status" value="1"/>
</dbReference>
<dbReference type="SUPFAM" id="SSF51735">
    <property type="entry name" value="NAD(P)-binding Rossmann-fold domains"/>
    <property type="match status" value="1"/>
</dbReference>
<gene>
    <name evidence="4" type="ORF">EDD28_0716</name>
</gene>
<dbReference type="Pfam" id="PF01408">
    <property type="entry name" value="GFO_IDH_MocA"/>
    <property type="match status" value="1"/>
</dbReference>
<protein>
    <submittedName>
        <fullName evidence="4">Putative dehydrogenase</fullName>
    </submittedName>
</protein>
<dbReference type="OrthoDB" id="256869at2"/>
<dbReference type="Proteomes" id="UP000275356">
    <property type="component" value="Unassembled WGS sequence"/>
</dbReference>
<evidence type="ECO:0000259" key="2">
    <source>
        <dbReference type="Pfam" id="PF01408"/>
    </source>
</evidence>
<dbReference type="AlphaFoldDB" id="A0A3N2D8P6"/>
<dbReference type="Gene3D" id="3.40.50.720">
    <property type="entry name" value="NAD(P)-binding Rossmann-like Domain"/>
    <property type="match status" value="1"/>
</dbReference>
<evidence type="ECO:0000313" key="4">
    <source>
        <dbReference type="EMBL" id="ROR96140.1"/>
    </source>
</evidence>
<dbReference type="GO" id="GO:0000166">
    <property type="term" value="F:nucleotide binding"/>
    <property type="evidence" value="ECO:0007669"/>
    <property type="project" value="InterPro"/>
</dbReference>
<dbReference type="PANTHER" id="PTHR43377">
    <property type="entry name" value="BILIVERDIN REDUCTASE A"/>
    <property type="match status" value="1"/>
</dbReference>
<accession>A0A3N2D8P6</accession>
<evidence type="ECO:0000259" key="3">
    <source>
        <dbReference type="Pfam" id="PF22725"/>
    </source>
</evidence>
<feature type="domain" description="Gfo/Idh/MocA-like oxidoreductase N-terminal" evidence="2">
    <location>
        <begin position="9"/>
        <end position="125"/>
    </location>
</feature>
<keyword evidence="5" id="KW-1185">Reference proteome</keyword>
<dbReference type="RefSeq" id="WP_123738361.1">
    <property type="nucleotide sequence ID" value="NZ_RKHQ01000001.1"/>
</dbReference>
<sequence>MADVAGPTRVVLAGAGRFGALHARTWSEAGARIVGVVDPDARRAEALAARHGASFGSDLSEVLRPGSADAVVVASTEDTHVPLALEALRAGCHVFVEKPFAMRPADAAAVVATAEARGLTAFAGHVSRFAQPYVRLRDAVDAGRLGTLWTLRLRRDFSRAWFESFGDRVDPVWESCIHDVDLAIYLASARPVRVVAQRSAAAGRAAASVVSALVAFDSGVTATIESAWAVPDGAPGTLAGVLELDGTIAAECEVIGSRGVAKQRLVNDSLTEWTDTGATTPDLTLWPEVAGRVGGALAAEVAEALAVFRGERPPARMPHREALWSVELAAAIVESAESGAVVTIPG</sequence>
<dbReference type="InterPro" id="IPR051450">
    <property type="entry name" value="Gfo/Idh/MocA_Oxidoreductases"/>
</dbReference>
<dbReference type="InterPro" id="IPR036291">
    <property type="entry name" value="NAD(P)-bd_dom_sf"/>
</dbReference>
<dbReference type="EMBL" id="RKHQ01000001">
    <property type="protein sequence ID" value="ROR96140.1"/>
    <property type="molecule type" value="Genomic_DNA"/>
</dbReference>
<dbReference type="SUPFAM" id="SSF55347">
    <property type="entry name" value="Glyceraldehyde-3-phosphate dehydrogenase-like, C-terminal domain"/>
    <property type="match status" value="1"/>
</dbReference>
<dbReference type="PANTHER" id="PTHR43377:SF1">
    <property type="entry name" value="BILIVERDIN REDUCTASE A"/>
    <property type="match status" value="1"/>
</dbReference>
<comment type="caution">
    <text evidence="4">The sequence shown here is derived from an EMBL/GenBank/DDBJ whole genome shotgun (WGS) entry which is preliminary data.</text>
</comment>
<evidence type="ECO:0000256" key="1">
    <source>
        <dbReference type="ARBA" id="ARBA00023027"/>
    </source>
</evidence>
<dbReference type="Pfam" id="PF22725">
    <property type="entry name" value="GFO_IDH_MocA_C3"/>
    <property type="match status" value="1"/>
</dbReference>
<evidence type="ECO:0000313" key="5">
    <source>
        <dbReference type="Proteomes" id="UP000275356"/>
    </source>
</evidence>
<organism evidence="4 5">
    <name type="scientific">Salana multivorans</name>
    <dbReference type="NCBI Taxonomy" id="120377"/>
    <lineage>
        <taxon>Bacteria</taxon>
        <taxon>Bacillati</taxon>
        <taxon>Actinomycetota</taxon>
        <taxon>Actinomycetes</taxon>
        <taxon>Micrococcales</taxon>
        <taxon>Beutenbergiaceae</taxon>
        <taxon>Salana</taxon>
    </lineage>
</organism>
<dbReference type="InterPro" id="IPR055170">
    <property type="entry name" value="GFO_IDH_MocA-like_dom"/>
</dbReference>
<keyword evidence="1" id="KW-0520">NAD</keyword>
<feature type="domain" description="GFO/IDH/MocA-like oxidoreductase" evidence="3">
    <location>
        <begin position="133"/>
        <end position="261"/>
    </location>
</feature>
<proteinExistence type="predicted"/>
<reference evidence="4 5" key="1">
    <citation type="submission" date="2018-11" db="EMBL/GenBank/DDBJ databases">
        <title>Sequencing the genomes of 1000 actinobacteria strains.</title>
        <authorList>
            <person name="Klenk H.-P."/>
        </authorList>
    </citation>
    <scope>NUCLEOTIDE SEQUENCE [LARGE SCALE GENOMIC DNA]</scope>
    <source>
        <strain evidence="4 5">DSM 13521</strain>
    </source>
</reference>
<dbReference type="InterPro" id="IPR000683">
    <property type="entry name" value="Gfo/Idh/MocA-like_OxRdtase_N"/>
</dbReference>
<name>A0A3N2D8P6_9MICO</name>